<organism evidence="1 2">
    <name type="scientific">Mycolicibacterium fortuitum</name>
    <name type="common">Mycobacterium fortuitum</name>
    <dbReference type="NCBI Taxonomy" id="1766"/>
    <lineage>
        <taxon>Bacteria</taxon>
        <taxon>Bacillati</taxon>
        <taxon>Actinomycetota</taxon>
        <taxon>Actinomycetes</taxon>
        <taxon>Mycobacteriales</taxon>
        <taxon>Mycobacteriaceae</taxon>
        <taxon>Mycolicibacterium</taxon>
    </lineage>
</organism>
<protein>
    <submittedName>
        <fullName evidence="1">Uncharacterized protein</fullName>
    </submittedName>
</protein>
<evidence type="ECO:0000313" key="1">
    <source>
        <dbReference type="EMBL" id="STZ88870.1"/>
    </source>
</evidence>
<dbReference type="EMBL" id="UGQY01000003">
    <property type="protein sequence ID" value="STZ88870.1"/>
    <property type="molecule type" value="Genomic_DNA"/>
</dbReference>
<sequence>MQEGDASGAPSHEFMDITNRLIQKLGIWWSPQAYSQLPVIVPWCVRDRSCRYDHGPESWGAPRNDGYLRDDNSIIKKLPLTCVVSAPPDHPYRDRKPWRGFTACHIWRDMPDGTLAGADPWLYSFMPNLIWLPSWLSPLTDRQSSEVQRTLQRTSMALFREAKVPSQLQPYAEYGWSKLHEPPPGYVLPVDRLAMFDPHEKFFRNRINYLDKMVAGTQAVLTCGSLPAKLICSRYTVGLPQLDRAAIFEFGTAMKDYRNAVVNASSARHRHDPPGVAKEGLKVVRP</sequence>
<dbReference type="AlphaFoldDB" id="A0A378UY04"/>
<accession>A0A378UY04</accession>
<reference evidence="1 2" key="1">
    <citation type="submission" date="2018-06" db="EMBL/GenBank/DDBJ databases">
        <authorList>
            <consortium name="Pathogen Informatics"/>
            <person name="Doyle S."/>
        </authorList>
    </citation>
    <scope>NUCLEOTIDE SEQUENCE [LARGE SCALE GENOMIC DNA]</scope>
    <source>
        <strain evidence="1 2">NCTC1542</strain>
    </source>
</reference>
<gene>
    <name evidence="1" type="ORF">NCTC1542_03657</name>
</gene>
<dbReference type="Proteomes" id="UP000255389">
    <property type="component" value="Unassembled WGS sequence"/>
</dbReference>
<evidence type="ECO:0000313" key="2">
    <source>
        <dbReference type="Proteomes" id="UP000255389"/>
    </source>
</evidence>
<name>A0A378UY04_MYCFO</name>
<proteinExistence type="predicted"/>